<dbReference type="InterPro" id="IPR029060">
    <property type="entry name" value="PIN-like_dom_sf"/>
</dbReference>
<dbReference type="InterPro" id="IPR041705">
    <property type="entry name" value="PIN_Sll0205"/>
</dbReference>
<dbReference type="PANTHER" id="PTHR36173:SF2">
    <property type="entry name" value="RIBONUCLEASE VAPC16"/>
    <property type="match status" value="1"/>
</dbReference>
<dbReference type="KEGG" id="acoa:RB602_11530"/>
<sequence>MLLDSHILLWWLEDSPRLKPRVRAAIADPASEAFVSFASVWEIAIKHQIGKLGISSDAIMQLLDDQRFTLLPFNAEDCARVEAMPWHHGDPFDHMIIAQAMGVDAVIVTADSVFARYDIRCLPA</sequence>
<keyword evidence="3" id="KW-1185">Reference proteome</keyword>
<dbReference type="PANTHER" id="PTHR36173">
    <property type="entry name" value="RIBONUCLEASE VAPC16-RELATED"/>
    <property type="match status" value="1"/>
</dbReference>
<dbReference type="AlphaFoldDB" id="A0AA97F525"/>
<dbReference type="SUPFAM" id="SSF88723">
    <property type="entry name" value="PIN domain-like"/>
    <property type="match status" value="1"/>
</dbReference>
<feature type="domain" description="PIN" evidence="1">
    <location>
        <begin position="1"/>
        <end position="118"/>
    </location>
</feature>
<dbReference type="Proteomes" id="UP001302429">
    <property type="component" value="Chromosome"/>
</dbReference>
<dbReference type="InterPro" id="IPR002716">
    <property type="entry name" value="PIN_dom"/>
</dbReference>
<organism evidence="2 3">
    <name type="scientific">Alterisphingorhabdus coralli</name>
    <dbReference type="NCBI Taxonomy" id="3071408"/>
    <lineage>
        <taxon>Bacteria</taxon>
        <taxon>Pseudomonadati</taxon>
        <taxon>Pseudomonadota</taxon>
        <taxon>Alphaproteobacteria</taxon>
        <taxon>Sphingomonadales</taxon>
        <taxon>Sphingomonadaceae</taxon>
        <taxon>Alterisphingorhabdus (ex Yan et al. 2024)</taxon>
    </lineage>
</organism>
<dbReference type="Gene3D" id="3.40.50.1010">
    <property type="entry name" value="5'-nuclease"/>
    <property type="match status" value="1"/>
</dbReference>
<evidence type="ECO:0000313" key="3">
    <source>
        <dbReference type="Proteomes" id="UP001302429"/>
    </source>
</evidence>
<gene>
    <name evidence="2" type="ORF">RB602_11530</name>
</gene>
<proteinExistence type="predicted"/>
<evidence type="ECO:0000313" key="2">
    <source>
        <dbReference type="EMBL" id="WOE74474.1"/>
    </source>
</evidence>
<reference evidence="2 3" key="1">
    <citation type="submission" date="2023-10" db="EMBL/GenBank/DDBJ databases">
        <title>Complete genome sequence of a Sphingomonadaceae bacterium.</title>
        <authorList>
            <person name="Yan C."/>
        </authorList>
    </citation>
    <scope>NUCLEOTIDE SEQUENCE [LARGE SCALE GENOMIC DNA]</scope>
    <source>
        <strain evidence="2 3">SCSIO 66989</strain>
    </source>
</reference>
<dbReference type="EMBL" id="CP136594">
    <property type="protein sequence ID" value="WOE74474.1"/>
    <property type="molecule type" value="Genomic_DNA"/>
</dbReference>
<dbReference type="RefSeq" id="WP_317080728.1">
    <property type="nucleotide sequence ID" value="NZ_CP136594.1"/>
</dbReference>
<evidence type="ECO:0000259" key="1">
    <source>
        <dbReference type="Pfam" id="PF01850"/>
    </source>
</evidence>
<dbReference type="CDD" id="cd09872">
    <property type="entry name" value="PIN_Sll0205-like"/>
    <property type="match status" value="1"/>
</dbReference>
<dbReference type="InterPro" id="IPR052919">
    <property type="entry name" value="TA_system_RNase"/>
</dbReference>
<accession>A0AA97F525</accession>
<name>A0AA97F525_9SPHN</name>
<dbReference type="Pfam" id="PF01850">
    <property type="entry name" value="PIN"/>
    <property type="match status" value="1"/>
</dbReference>
<protein>
    <submittedName>
        <fullName evidence="2">Type II toxin-antitoxin system VapC family toxin</fullName>
    </submittedName>
</protein>